<dbReference type="AlphaFoldDB" id="A0A8T1HW62"/>
<evidence type="ECO:0000313" key="1">
    <source>
        <dbReference type="EMBL" id="KAG3216197.1"/>
    </source>
</evidence>
<protein>
    <submittedName>
        <fullName evidence="1">Uncharacterized protein</fullName>
    </submittedName>
</protein>
<dbReference type="EMBL" id="RCMV01000503">
    <property type="protein sequence ID" value="KAG3216197.1"/>
    <property type="molecule type" value="Genomic_DNA"/>
</dbReference>
<sequence length="43" mass="4964">ALKYRKVYDRMTGVDVNDPNFDVFEFLGVDWCKSSSMETSGRV</sequence>
<evidence type="ECO:0000313" key="2">
    <source>
        <dbReference type="Proteomes" id="UP000760860"/>
    </source>
</evidence>
<reference evidence="1" key="1">
    <citation type="submission" date="2018-05" db="EMBL/GenBank/DDBJ databases">
        <title>Effector identification in a new, highly contiguous assembly of the strawberry crown rot pathogen Phytophthora cactorum.</title>
        <authorList>
            <person name="Armitage A.D."/>
            <person name="Nellist C.F."/>
            <person name="Bates H."/>
            <person name="Vickerstaff R.J."/>
            <person name="Harrison R.J."/>
        </authorList>
    </citation>
    <scope>NUCLEOTIDE SEQUENCE</scope>
    <source>
        <strain evidence="1">P421</strain>
    </source>
</reference>
<name>A0A8T1HW62_9STRA</name>
<comment type="caution">
    <text evidence="1">The sequence shown here is derived from an EMBL/GenBank/DDBJ whole genome shotgun (WGS) entry which is preliminary data.</text>
</comment>
<accession>A0A8T1HW62</accession>
<dbReference type="Proteomes" id="UP000760860">
    <property type="component" value="Unassembled WGS sequence"/>
</dbReference>
<dbReference type="VEuPathDB" id="FungiDB:PC110_g11287"/>
<proteinExistence type="predicted"/>
<feature type="non-terminal residue" evidence="1">
    <location>
        <position position="1"/>
    </location>
</feature>
<gene>
    <name evidence="1" type="ORF">PC129_g12934</name>
</gene>
<organism evidence="1 2">
    <name type="scientific">Phytophthora cactorum</name>
    <dbReference type="NCBI Taxonomy" id="29920"/>
    <lineage>
        <taxon>Eukaryota</taxon>
        <taxon>Sar</taxon>
        <taxon>Stramenopiles</taxon>
        <taxon>Oomycota</taxon>
        <taxon>Peronosporomycetes</taxon>
        <taxon>Peronosporales</taxon>
        <taxon>Peronosporaceae</taxon>
        <taxon>Phytophthora</taxon>
    </lineage>
</organism>